<dbReference type="Pfam" id="PF11967">
    <property type="entry name" value="RecO_N"/>
    <property type="match status" value="1"/>
</dbReference>
<sequence>MFWTNNAIVLSARPFGEGKAIVSLFAAEHGCYRGVVPGATAGRGAIYCSRERWWSPHGALASPNSWAS</sequence>
<dbReference type="InterPro" id="IPR022572">
    <property type="entry name" value="DNA_rep/recomb_RecO_N"/>
</dbReference>
<dbReference type="Proteomes" id="UP000516369">
    <property type="component" value="Chromosome"/>
</dbReference>
<protein>
    <submittedName>
        <fullName evidence="2">Recombination protein O N-terminal domain-containing protein</fullName>
    </submittedName>
</protein>
<evidence type="ECO:0000313" key="2">
    <source>
        <dbReference type="EMBL" id="QNT70684.1"/>
    </source>
</evidence>
<dbReference type="EMBL" id="CP053923">
    <property type="protein sequence ID" value="QNT70684.1"/>
    <property type="molecule type" value="Genomic_DNA"/>
</dbReference>
<name>A0A7H1N4P8_9PROT</name>
<dbReference type="InterPro" id="IPR012340">
    <property type="entry name" value="NA-bd_OB-fold"/>
</dbReference>
<gene>
    <name evidence="2" type="ORF">HQ394_16835</name>
</gene>
<evidence type="ECO:0000259" key="1">
    <source>
        <dbReference type="Pfam" id="PF11967"/>
    </source>
</evidence>
<dbReference type="AlphaFoldDB" id="A0A7H1N4P8"/>
<reference evidence="2 3" key="1">
    <citation type="submission" date="2020-05" db="EMBL/GenBank/DDBJ databases">
        <title>Complete closed genome sequence of Defluviicoccus vanus.</title>
        <authorList>
            <person name="Bessarab I."/>
            <person name="Arumugam K."/>
            <person name="Maszenan A.M."/>
            <person name="Seviour R.J."/>
            <person name="Williams R.B."/>
        </authorList>
    </citation>
    <scope>NUCLEOTIDE SEQUENCE [LARGE SCALE GENOMIC DNA]</scope>
    <source>
        <strain evidence="2 3">Ben 114</strain>
    </source>
</reference>
<evidence type="ECO:0000313" key="3">
    <source>
        <dbReference type="Proteomes" id="UP000516369"/>
    </source>
</evidence>
<keyword evidence="3" id="KW-1185">Reference proteome</keyword>
<accession>A0A7H1N4P8</accession>
<dbReference type="KEGG" id="dvn:HQ394_16835"/>
<dbReference type="Gene3D" id="2.40.50.140">
    <property type="entry name" value="Nucleic acid-binding proteins"/>
    <property type="match status" value="1"/>
</dbReference>
<dbReference type="RefSeq" id="WP_190261158.1">
    <property type="nucleotide sequence ID" value="NZ_CP053923.1"/>
</dbReference>
<proteinExistence type="predicted"/>
<feature type="domain" description="DNA replication/recombination mediator RecO N-terminal" evidence="1">
    <location>
        <begin position="1"/>
        <end position="43"/>
    </location>
</feature>
<dbReference type="SUPFAM" id="SSF50249">
    <property type="entry name" value="Nucleic acid-binding proteins"/>
    <property type="match status" value="1"/>
</dbReference>
<organism evidence="2 3">
    <name type="scientific">Defluviicoccus vanus</name>
    <dbReference type="NCBI Taxonomy" id="111831"/>
    <lineage>
        <taxon>Bacteria</taxon>
        <taxon>Pseudomonadati</taxon>
        <taxon>Pseudomonadota</taxon>
        <taxon>Alphaproteobacteria</taxon>
        <taxon>Rhodospirillales</taxon>
        <taxon>Rhodospirillaceae</taxon>
        <taxon>Defluviicoccus</taxon>
    </lineage>
</organism>